<dbReference type="SUPFAM" id="SSF56925">
    <property type="entry name" value="OMPA-like"/>
    <property type="match status" value="1"/>
</dbReference>
<evidence type="ECO:0000259" key="3">
    <source>
        <dbReference type="Pfam" id="PF13505"/>
    </source>
</evidence>
<evidence type="ECO:0000313" key="5">
    <source>
        <dbReference type="Proteomes" id="UP000004291"/>
    </source>
</evidence>
<keyword evidence="5" id="KW-1185">Reference proteome</keyword>
<evidence type="ECO:0000313" key="4">
    <source>
        <dbReference type="EMBL" id="EDQ34357.2"/>
    </source>
</evidence>
<dbReference type="eggNOG" id="COG3637">
    <property type="taxonomic scope" value="Bacteria"/>
</dbReference>
<dbReference type="RefSeq" id="WP_040449316.1">
    <property type="nucleotide sequence ID" value="NZ_CM002917.1"/>
</dbReference>
<dbReference type="Proteomes" id="UP000004291">
    <property type="component" value="Chromosome"/>
</dbReference>
<accession>A9D383</accession>
<feature type="domain" description="Outer membrane protein beta-barrel" evidence="3">
    <location>
        <begin position="16"/>
        <end position="231"/>
    </location>
</feature>
<dbReference type="OrthoDB" id="5643626at2"/>
<dbReference type="AlphaFoldDB" id="A9D383"/>
<dbReference type="InterPro" id="IPR027385">
    <property type="entry name" value="Beta-barrel_OMP"/>
</dbReference>
<dbReference type="STRING" id="411684.HPDFL43_15207"/>
<feature type="signal peptide" evidence="2">
    <location>
        <begin position="1"/>
        <end position="22"/>
    </location>
</feature>
<evidence type="ECO:0000256" key="1">
    <source>
        <dbReference type="ARBA" id="ARBA00022729"/>
    </source>
</evidence>
<sequence>MLTRIAVSSCLAVLGMAASVNAADLDDIIYAKELPVTQPVEIGTGWYLRGDLGYSVDTSGGATSYRVFNAGPPVSYGTGLFNGSSISSDWSGSLGFGYSFTDYLRSDLTLDYSTGTFGSGTGAGADCAGQCANVNGQDFEQYTVMANAYIDLGTYAGFTPYVGAGAGVSRVSWDPISSTQSGEDDWRFTYALMGGLSYDISKNLKLDLGYKYSKVNSGTQFNFTTANVALGATGGQAEDDGIEKHEVRVGLRYALW</sequence>
<organism evidence="4 5">
    <name type="scientific">Hoeflea phototrophica (strain DSM 17068 / NCIMB 14078 / DFL-43)</name>
    <dbReference type="NCBI Taxonomy" id="411684"/>
    <lineage>
        <taxon>Bacteria</taxon>
        <taxon>Pseudomonadati</taxon>
        <taxon>Pseudomonadota</taxon>
        <taxon>Alphaproteobacteria</taxon>
        <taxon>Hyphomicrobiales</taxon>
        <taxon>Rhizobiaceae</taxon>
        <taxon>Hoeflea</taxon>
    </lineage>
</organism>
<dbReference type="EMBL" id="ABIA03000004">
    <property type="protein sequence ID" value="EDQ34357.2"/>
    <property type="molecule type" value="Genomic_DNA"/>
</dbReference>
<dbReference type="Pfam" id="PF13505">
    <property type="entry name" value="OMP_b-brl"/>
    <property type="match status" value="1"/>
</dbReference>
<reference evidence="4 5" key="1">
    <citation type="submission" date="2007-10" db="EMBL/GenBank/DDBJ databases">
        <authorList>
            <person name="Wagner-Dobler I."/>
            <person name="Ferriera S."/>
            <person name="Johnson J."/>
            <person name="Kravitz S."/>
            <person name="Beeson K."/>
            <person name="Sutton G."/>
            <person name="Rogers Y.-H."/>
            <person name="Friedman R."/>
            <person name="Frazier M."/>
            <person name="Venter J.C."/>
        </authorList>
    </citation>
    <scope>NUCLEOTIDE SEQUENCE [LARGE SCALE GENOMIC DNA]</scope>
    <source>
        <strain evidence="4 5">DFL-43</strain>
    </source>
</reference>
<feature type="chain" id="PRO_5002733703" evidence="2">
    <location>
        <begin position="23"/>
        <end position="256"/>
    </location>
</feature>
<protein>
    <submittedName>
        <fullName evidence="4">Opacity protein</fullName>
    </submittedName>
</protein>
<dbReference type="InterPro" id="IPR011250">
    <property type="entry name" value="OMP/PagP_B-barrel"/>
</dbReference>
<dbReference type="HOGENOM" id="CLU_057473_0_0_5"/>
<proteinExistence type="predicted"/>
<comment type="caution">
    <text evidence="4">The sequence shown here is derived from an EMBL/GenBank/DDBJ whole genome shotgun (WGS) entry which is preliminary data.</text>
</comment>
<dbReference type="Gene3D" id="2.40.160.20">
    <property type="match status" value="1"/>
</dbReference>
<reference evidence="4 5" key="2">
    <citation type="submission" date="2012-06" db="EMBL/GenBank/DDBJ databases">
        <authorList>
            <person name="Fiebig A."/>
        </authorList>
    </citation>
    <scope>NUCLEOTIDE SEQUENCE [LARGE SCALE GENOMIC DNA]</scope>
    <source>
        <strain evidence="4 5">DFL-43</strain>
    </source>
</reference>
<keyword evidence="1 2" id="KW-0732">Signal</keyword>
<evidence type="ECO:0000256" key="2">
    <source>
        <dbReference type="SAM" id="SignalP"/>
    </source>
</evidence>
<name>A9D383_HOEPD</name>
<gene>
    <name evidence="4" type="ORF">HPDFL43_15207</name>
</gene>